<feature type="region of interest" description="Disordered" evidence="1">
    <location>
        <begin position="176"/>
        <end position="210"/>
    </location>
</feature>
<dbReference type="EMBL" id="JAANQT010000645">
    <property type="protein sequence ID" value="KAG1309390.1"/>
    <property type="molecule type" value="Genomic_DNA"/>
</dbReference>
<feature type="region of interest" description="Disordered" evidence="1">
    <location>
        <begin position="128"/>
        <end position="163"/>
    </location>
</feature>
<feature type="region of interest" description="Disordered" evidence="1">
    <location>
        <begin position="302"/>
        <end position="366"/>
    </location>
</feature>
<name>A0A9P6XB01_RHIOR</name>
<feature type="compositionally biased region" description="Low complexity" evidence="1">
    <location>
        <begin position="350"/>
        <end position="359"/>
    </location>
</feature>
<accession>A0A9P6XB01</accession>
<reference evidence="2" key="1">
    <citation type="journal article" date="2020" name="Microb. Genom.">
        <title>Genetic diversity of clinical and environmental Mucorales isolates obtained from an investigation of mucormycosis cases among solid organ transplant recipients.</title>
        <authorList>
            <person name="Nguyen M.H."/>
            <person name="Kaul D."/>
            <person name="Muto C."/>
            <person name="Cheng S.J."/>
            <person name="Richter R.A."/>
            <person name="Bruno V.M."/>
            <person name="Liu G."/>
            <person name="Beyhan S."/>
            <person name="Sundermann A.J."/>
            <person name="Mounaud S."/>
            <person name="Pasculle A.W."/>
            <person name="Nierman W.C."/>
            <person name="Driscoll E."/>
            <person name="Cumbie R."/>
            <person name="Clancy C.J."/>
            <person name="Dupont C.L."/>
        </authorList>
    </citation>
    <scope>NUCLEOTIDE SEQUENCE</scope>
    <source>
        <strain evidence="2">GL11</strain>
    </source>
</reference>
<dbReference type="OrthoDB" id="2289035at2759"/>
<dbReference type="Proteomes" id="UP000716291">
    <property type="component" value="Unassembled WGS sequence"/>
</dbReference>
<comment type="caution">
    <text evidence="2">The sequence shown here is derived from an EMBL/GenBank/DDBJ whole genome shotgun (WGS) entry which is preliminary data.</text>
</comment>
<gene>
    <name evidence="2" type="ORF">G6F64_005348</name>
</gene>
<sequence length="568" mass="64309">MSSATQIKDKRLLIKQNAFSYNPIQLAAISNFKLAQLTFAPPNLHSLRKTAIVKNMLENVYSITPPEYLQQMTRWQFFTPESLEEMTQEGLEEIFAQYAQTIEAFRDMNIIPHYEDNKVEKENMWTVKDEQEKEQEEQEEQEEDDESKKTYSTGSSCSSIFSQPNTTISAESLEARGPYPLSDKPLPANPVDDVAKQARRKSGFSGNKNRLSWTSDTGVTSSVVSQNLANEIMSLFDMDFAVDIKIDTAPKLPELPFKPTNKVISQRRPSQDMLTSLLPAFEKIAFEHSVMKSQLNQKLCNQQKQTSTVIQSVPKRSSSLKHRQEQNKIKTPARSRTTDDYNIQQPLIRSSSIQSNMDSSSEKVLSKKKSILRLASLVTGGNKKQQVDNNNATHSSDTSNTLKHTSITDLSEPEKFSIRDKPLPEPPNSPGINPIIHEEFICNSKKPKVRTKKKRKSAVVMEKTMSKRKSNQAFQSIYDDINDSDKRPSLKKSKSAFIKLGGGLKSKTAVPAKQVRRVSSAKEFTRNSLSIEYEKSKNIYSSEDTSNHNFVKRMASFMKPRGCKPVEI</sequence>
<organism evidence="2 3">
    <name type="scientific">Rhizopus oryzae</name>
    <name type="common">Mucormycosis agent</name>
    <name type="synonym">Rhizopus arrhizus var. delemar</name>
    <dbReference type="NCBI Taxonomy" id="64495"/>
    <lineage>
        <taxon>Eukaryota</taxon>
        <taxon>Fungi</taxon>
        <taxon>Fungi incertae sedis</taxon>
        <taxon>Mucoromycota</taxon>
        <taxon>Mucoromycotina</taxon>
        <taxon>Mucoromycetes</taxon>
        <taxon>Mucorales</taxon>
        <taxon>Mucorineae</taxon>
        <taxon>Rhizopodaceae</taxon>
        <taxon>Rhizopus</taxon>
    </lineage>
</organism>
<feature type="compositionally biased region" description="Polar residues" evidence="1">
    <location>
        <begin position="382"/>
        <end position="409"/>
    </location>
</feature>
<feature type="compositionally biased region" description="Polar residues" evidence="1">
    <location>
        <begin position="306"/>
        <end position="317"/>
    </location>
</feature>
<feature type="compositionally biased region" description="Polar residues" evidence="1">
    <location>
        <begin position="340"/>
        <end position="349"/>
    </location>
</feature>
<feature type="compositionally biased region" description="Acidic residues" evidence="1">
    <location>
        <begin position="132"/>
        <end position="145"/>
    </location>
</feature>
<feature type="compositionally biased region" description="Polar residues" evidence="1">
    <location>
        <begin position="150"/>
        <end position="163"/>
    </location>
</feature>
<evidence type="ECO:0000313" key="2">
    <source>
        <dbReference type="EMBL" id="KAG1309390.1"/>
    </source>
</evidence>
<evidence type="ECO:0000256" key="1">
    <source>
        <dbReference type="SAM" id="MobiDB-lite"/>
    </source>
</evidence>
<keyword evidence="3" id="KW-1185">Reference proteome</keyword>
<protein>
    <submittedName>
        <fullName evidence="2">Uncharacterized protein</fullName>
    </submittedName>
</protein>
<feature type="compositionally biased region" description="Basic and acidic residues" evidence="1">
    <location>
        <begin position="412"/>
        <end position="423"/>
    </location>
</feature>
<proteinExistence type="predicted"/>
<evidence type="ECO:0000313" key="3">
    <source>
        <dbReference type="Proteomes" id="UP000716291"/>
    </source>
</evidence>
<feature type="region of interest" description="Disordered" evidence="1">
    <location>
        <begin position="382"/>
        <end position="435"/>
    </location>
</feature>
<dbReference type="AlphaFoldDB" id="A0A9P6XB01"/>